<protein>
    <recommendedName>
        <fullName evidence="2">Insecticide toxin TcdB middle/N-terminal domain-containing protein</fullName>
    </recommendedName>
</protein>
<reference evidence="1" key="1">
    <citation type="journal article" date="2014" name="Front. Microbiol.">
        <title>High frequency of phylogenetically diverse reductive dehalogenase-homologous genes in deep subseafloor sedimentary metagenomes.</title>
        <authorList>
            <person name="Kawai M."/>
            <person name="Futagami T."/>
            <person name="Toyoda A."/>
            <person name="Takaki Y."/>
            <person name="Nishi S."/>
            <person name="Hori S."/>
            <person name="Arai W."/>
            <person name="Tsubouchi T."/>
            <person name="Morono Y."/>
            <person name="Uchiyama I."/>
            <person name="Ito T."/>
            <person name="Fujiyama A."/>
            <person name="Inagaki F."/>
            <person name="Takami H."/>
        </authorList>
    </citation>
    <scope>NUCLEOTIDE SEQUENCE</scope>
    <source>
        <strain evidence="1">Expedition CK06-06</strain>
    </source>
</reference>
<sequence length="260" mass="28613">YSGLRYDRLHRESLGFASITEHELDTTTTLETTLRTTVREFLNDNVFVAGLEKSLLISDPTTDDSLQGSDWTWAFRDVLNVPSDVHAEVFPVDASLLGDLTDVPSLGKSIAPLLVRVDAMWFDAGSAPGEQTQMDFTYDGLGNILVQTDHGETEDPNDDLEATFLYSKCGISSSAAFVCPNPAPPRVSPLWSSSLCPTWVSLPVEFTITNGKIGSDKRVYRHRDGRTDICDNASVTLLHEDIGDGEVAVTQLNYDEWGSY</sequence>
<proteinExistence type="predicted"/>
<name>X0W5L0_9ZZZZ</name>
<gene>
    <name evidence="1" type="ORF">S01H1_51030</name>
</gene>
<comment type="caution">
    <text evidence="1">The sequence shown here is derived from an EMBL/GenBank/DDBJ whole genome shotgun (WGS) entry which is preliminary data.</text>
</comment>
<evidence type="ECO:0008006" key="2">
    <source>
        <dbReference type="Google" id="ProtNLM"/>
    </source>
</evidence>
<feature type="non-terminal residue" evidence="1">
    <location>
        <position position="260"/>
    </location>
</feature>
<feature type="non-terminal residue" evidence="1">
    <location>
        <position position="1"/>
    </location>
</feature>
<evidence type="ECO:0000313" key="1">
    <source>
        <dbReference type="EMBL" id="GAG19903.1"/>
    </source>
</evidence>
<organism evidence="1">
    <name type="scientific">marine sediment metagenome</name>
    <dbReference type="NCBI Taxonomy" id="412755"/>
    <lineage>
        <taxon>unclassified sequences</taxon>
        <taxon>metagenomes</taxon>
        <taxon>ecological metagenomes</taxon>
    </lineage>
</organism>
<accession>X0W5L0</accession>
<dbReference type="AlphaFoldDB" id="X0W5L0"/>
<dbReference type="EMBL" id="BARS01032912">
    <property type="protein sequence ID" value="GAG19903.1"/>
    <property type="molecule type" value="Genomic_DNA"/>
</dbReference>